<dbReference type="Gene3D" id="3.30.420.610">
    <property type="entry name" value="LOTUS domain-like"/>
    <property type="match status" value="2"/>
</dbReference>
<dbReference type="EMBL" id="OC922216">
    <property type="protein sequence ID" value="CAD7654008.1"/>
    <property type="molecule type" value="Genomic_DNA"/>
</dbReference>
<dbReference type="OrthoDB" id="6434534at2759"/>
<dbReference type="Proteomes" id="UP000728032">
    <property type="component" value="Unassembled WGS sequence"/>
</dbReference>
<accession>A0A7R9QPZ2</accession>
<organism evidence="3">
    <name type="scientific">Oppiella nova</name>
    <dbReference type="NCBI Taxonomy" id="334625"/>
    <lineage>
        <taxon>Eukaryota</taxon>
        <taxon>Metazoa</taxon>
        <taxon>Ecdysozoa</taxon>
        <taxon>Arthropoda</taxon>
        <taxon>Chelicerata</taxon>
        <taxon>Arachnida</taxon>
        <taxon>Acari</taxon>
        <taxon>Acariformes</taxon>
        <taxon>Sarcoptiformes</taxon>
        <taxon>Oribatida</taxon>
        <taxon>Brachypylina</taxon>
        <taxon>Oppioidea</taxon>
        <taxon>Oppiidae</taxon>
        <taxon>Oppiella</taxon>
    </lineage>
</organism>
<dbReference type="InterPro" id="IPR012677">
    <property type="entry name" value="Nucleotide-bd_a/b_plait_sf"/>
</dbReference>
<dbReference type="Pfam" id="PF12872">
    <property type="entry name" value="OST-HTH"/>
    <property type="match status" value="4"/>
</dbReference>
<dbReference type="AlphaFoldDB" id="A0A7R9QPZ2"/>
<evidence type="ECO:0000313" key="3">
    <source>
        <dbReference type="EMBL" id="CAD7654008.1"/>
    </source>
</evidence>
<feature type="domain" description="HTH OST-type" evidence="2">
    <location>
        <begin position="282"/>
        <end position="356"/>
    </location>
</feature>
<feature type="domain" description="HTH OST-type" evidence="2">
    <location>
        <begin position="525"/>
        <end position="600"/>
    </location>
</feature>
<name>A0A7R9QPZ2_9ACAR</name>
<proteinExistence type="predicted"/>
<dbReference type="PROSITE" id="PS51644">
    <property type="entry name" value="HTH_OST"/>
    <property type="match status" value="4"/>
</dbReference>
<dbReference type="InterPro" id="IPR035979">
    <property type="entry name" value="RBD_domain_sf"/>
</dbReference>
<dbReference type="InterPro" id="IPR041966">
    <property type="entry name" value="LOTUS-like"/>
</dbReference>
<dbReference type="Pfam" id="PF19687">
    <property type="entry name" value="MARF1_LOTUS"/>
    <property type="match status" value="1"/>
</dbReference>
<dbReference type="SUPFAM" id="SSF54928">
    <property type="entry name" value="RNA-binding domain, RBD"/>
    <property type="match status" value="1"/>
</dbReference>
<evidence type="ECO:0000259" key="2">
    <source>
        <dbReference type="PROSITE" id="PS51644"/>
    </source>
</evidence>
<feature type="domain" description="HTH OST-type" evidence="2">
    <location>
        <begin position="358"/>
        <end position="434"/>
    </location>
</feature>
<dbReference type="Gene3D" id="3.30.70.330">
    <property type="match status" value="1"/>
</dbReference>
<dbReference type="InterPro" id="IPR034189">
    <property type="entry name" value="MARF1_RRM1"/>
</dbReference>
<reference evidence="3" key="1">
    <citation type="submission" date="2020-11" db="EMBL/GenBank/DDBJ databases">
        <authorList>
            <person name="Tran Van P."/>
        </authorList>
    </citation>
    <scope>NUCLEOTIDE SEQUENCE</scope>
</reference>
<dbReference type="Pfam" id="PF11608">
    <property type="entry name" value="RRM_MARF1"/>
    <property type="match status" value="1"/>
</dbReference>
<protein>
    <recommendedName>
        <fullName evidence="2">HTH OST-type domain-containing protein</fullName>
    </recommendedName>
</protein>
<dbReference type="InterPro" id="IPR025605">
    <property type="entry name" value="OST-HTH/LOTUS_dom"/>
</dbReference>
<gene>
    <name evidence="3" type="ORF">ONB1V03_LOCUS10658</name>
</gene>
<feature type="domain" description="HTH OST-type" evidence="2">
    <location>
        <begin position="443"/>
        <end position="522"/>
    </location>
</feature>
<sequence>MVLRSESKLLVTNLPTDRRPLDIKRLLHRMSNNCGGKRISVQADTGDATIRFVCADDARRCQQRLQGSDVFGRKIDAILLVCDTESSDTSDSHQEADPIPPQSSSLVVKTHRIETHTDSRRPVMSPPFRRYRPRVVSHSTPPPPPVPSLQLNELMAFCVVHSRKRVANGLTSYNSHKQTLPNVHIQIPVLASRIHHLLDTHAGALPLNSFVDCYSAEFNEVFDTSTEPLVALEHLISCVPGVCVSIAPSTCLKRVTWIPNRSTESRVGSDVATDRAAHVCSQLIHFGKEIRELLKSQSHATIAFNKFVPAYHTHYVKQLCVGNYGCLKLADLLEEVPHIVQVYGENDGRMITLTHREQTKRFAADLIKVLKYQNGGRIRLSEFPAAYAVAFGHPFDVSAYGVCCLEDILHDVWEGTVIITSFGTTDQWLEIPRRERTGEQMRRTVMFGAEVVELLKCSREVMDFKVSFSQFIPCYHRYFNRQCRVNDFGFTKLIELLEELSPQVIEIQANDTYGEKQLRLSYDNRLKALVYRFEAVLKQLTGHSATISDFERHYRRKYNTNIDYTEYYSYDLIELVGNMPANKFRIITTRSDTKISLIDSTFFRYVAKRVVRMLMEESTGEMPCEQLDARYISEFGDCLSQHIFSGGAYEDLLFVDNSTRTVRLTDMSLFARNCIESMQTSHKKKWTLDELDRELYRRFNRPLPQPTFFKCRSFPELFAKFFEYFHVEKRKTGKPLLLVALDVSFARRPLVVKPPIYQILKRPALPAPPPRAVPAIKASFVDVMNSEISEALPLPDLLPDVDESCCNDLIELSSKSSAVSSDVEVCDEALELASNHMSGADSCFSDGNDNWDNSESETALSLCSTADTQSRLNTFSNGIRRRRKGHNVLLESLEPLRNM</sequence>
<dbReference type="EMBL" id="CAJPVJ010007391">
    <property type="protein sequence ID" value="CAG2171195.1"/>
    <property type="molecule type" value="Genomic_DNA"/>
</dbReference>
<dbReference type="InterPro" id="IPR045602">
    <property type="entry name" value="MARF1_LOTUS"/>
</dbReference>
<evidence type="ECO:0000313" key="4">
    <source>
        <dbReference type="Proteomes" id="UP000728032"/>
    </source>
</evidence>
<evidence type="ECO:0000256" key="1">
    <source>
        <dbReference type="SAM" id="MobiDB-lite"/>
    </source>
</evidence>
<dbReference type="GO" id="GO:0003676">
    <property type="term" value="F:nucleic acid binding"/>
    <property type="evidence" value="ECO:0007669"/>
    <property type="project" value="InterPro"/>
</dbReference>
<feature type="region of interest" description="Disordered" evidence="1">
    <location>
        <begin position="86"/>
        <end position="106"/>
    </location>
</feature>
<keyword evidence="4" id="KW-1185">Reference proteome</keyword>